<accession>A0A1M6FFW8</accession>
<proteinExistence type="predicted"/>
<gene>
    <name evidence="2" type="ORF">SAMN02745671_02262</name>
</gene>
<reference evidence="2 3" key="1">
    <citation type="submission" date="2016-11" db="EMBL/GenBank/DDBJ databases">
        <authorList>
            <person name="Jaros S."/>
            <person name="Januszkiewicz K."/>
            <person name="Wedrychowicz H."/>
        </authorList>
    </citation>
    <scope>NUCLEOTIDE SEQUENCE [LARGE SCALE GENOMIC DNA]</scope>
    <source>
        <strain evidence="2 3">DSM 3074</strain>
    </source>
</reference>
<organism evidence="2 3">
    <name type="scientific">Anaerovibrio lipolyticus DSM 3074</name>
    <dbReference type="NCBI Taxonomy" id="1120997"/>
    <lineage>
        <taxon>Bacteria</taxon>
        <taxon>Bacillati</taxon>
        <taxon>Bacillota</taxon>
        <taxon>Negativicutes</taxon>
        <taxon>Selenomonadales</taxon>
        <taxon>Selenomonadaceae</taxon>
        <taxon>Anaerovibrio</taxon>
    </lineage>
</organism>
<dbReference type="InterPro" id="IPR018891">
    <property type="entry name" value="AIPR_C"/>
</dbReference>
<sequence>MDRIIQSYMEAFLKSQQIVEKDKSRKFEIFASYCAVENHYSETYNISDIIVGKGGDCGIDAIAIIINGTLITSKEEIDDILEMNKTFSDISFIFIQAKTSSNFDYGDMGTFGAGVKDVFSEQPQMVRNSSIAGKSAIVEYIFSKATYIKRKPTCYMYYITTGKWQDDINCTGRMNMAISDLKDLNLFDDVRYIPVDSSLLQKYYRSTIDAVETEIEFENKILLPDIKNVKQSYLGIISYKEYLKLIVGENGEIRKSVFYDNVRDFQGDNPVNHEVAETVCSDPQKFVLFNNGVTIICKKMTNIGKKFTLSDYQIVNGCQTSHVLYNHRDDIEHDLQIPIKLIETEDDETVNRIIKATNRQTEVSDEQLIALNEFHRKLEAFYGTFTGNDKLYYERRSKQYNYGSDIEKVRIVSIVTQIKSVASMFYDKPNLASRYYSRLLSSITGIFSEDHKMLPYYTCAFTLYRLEYLYRNKSLPSNYRKFRYHILMMIKYRLVDSKIPQMNSGEIEKICQTILKVVKNNNKLVELVTELVSIIDKYVDDINSTEPTKSSELVEKLKLELTM</sequence>
<evidence type="ECO:0000313" key="2">
    <source>
        <dbReference type="EMBL" id="SHI96575.1"/>
    </source>
</evidence>
<dbReference type="RefSeq" id="WP_080326155.1">
    <property type="nucleotide sequence ID" value="NZ_FQYW01000020.1"/>
</dbReference>
<dbReference type="OrthoDB" id="9806213at2"/>
<dbReference type="EMBL" id="FQYW01000020">
    <property type="protein sequence ID" value="SHI96575.1"/>
    <property type="molecule type" value="Genomic_DNA"/>
</dbReference>
<protein>
    <submittedName>
        <fullName evidence="2">AIPR protein</fullName>
    </submittedName>
</protein>
<evidence type="ECO:0000313" key="3">
    <source>
        <dbReference type="Proteomes" id="UP000191240"/>
    </source>
</evidence>
<feature type="domain" description="Abortive phage infection protein C-terminal" evidence="1">
    <location>
        <begin position="258"/>
        <end position="508"/>
    </location>
</feature>
<dbReference type="Proteomes" id="UP000191240">
    <property type="component" value="Unassembled WGS sequence"/>
</dbReference>
<dbReference type="AlphaFoldDB" id="A0A1M6FFW8"/>
<evidence type="ECO:0000259" key="1">
    <source>
        <dbReference type="Pfam" id="PF10592"/>
    </source>
</evidence>
<name>A0A1M6FFW8_9FIRM</name>
<dbReference type="Pfam" id="PF10592">
    <property type="entry name" value="AIPR"/>
    <property type="match status" value="1"/>
</dbReference>